<name>A0ABX1CX99_9SPHN</name>
<dbReference type="GO" id="GO:0016787">
    <property type="term" value="F:hydrolase activity"/>
    <property type="evidence" value="ECO:0007669"/>
    <property type="project" value="UniProtKB-KW"/>
</dbReference>
<dbReference type="Proteomes" id="UP000732399">
    <property type="component" value="Unassembled WGS sequence"/>
</dbReference>
<dbReference type="SUPFAM" id="SSF53474">
    <property type="entry name" value="alpha/beta-Hydrolases"/>
    <property type="match status" value="1"/>
</dbReference>
<comment type="similarity">
    <text evidence="1">Belongs to the AB hydrolase superfamily. FUS2 hydrolase family.</text>
</comment>
<dbReference type="InterPro" id="IPR029058">
    <property type="entry name" value="AB_hydrolase_fold"/>
</dbReference>
<gene>
    <name evidence="3" type="ORF">HBH26_18640</name>
</gene>
<accession>A0ABX1CX99</accession>
<protein>
    <submittedName>
        <fullName evidence="3">Alpha/beta hydrolase</fullName>
    </submittedName>
</protein>
<dbReference type="Gene3D" id="1.20.1440.110">
    <property type="entry name" value="acylaminoacyl peptidase"/>
    <property type="match status" value="1"/>
</dbReference>
<keyword evidence="3" id="KW-0378">Hydrolase</keyword>
<reference evidence="3 4" key="1">
    <citation type="submission" date="2020-03" db="EMBL/GenBank/DDBJ databases">
        <authorList>
            <person name="Wang L."/>
            <person name="He N."/>
            <person name="Li Y."/>
            <person name="Fang Y."/>
            <person name="Zhang F."/>
        </authorList>
    </citation>
    <scope>NUCLEOTIDE SEQUENCE [LARGE SCALE GENOMIC DNA]</scope>
    <source>
        <strain evidence="3 4">36D10-4-7</strain>
    </source>
</reference>
<evidence type="ECO:0000256" key="1">
    <source>
        <dbReference type="ARBA" id="ARBA00038115"/>
    </source>
</evidence>
<keyword evidence="4" id="KW-1185">Reference proteome</keyword>
<evidence type="ECO:0000313" key="4">
    <source>
        <dbReference type="Proteomes" id="UP000732399"/>
    </source>
</evidence>
<organism evidence="3 4">
    <name type="scientific">Sphingomonas corticis</name>
    <dbReference type="NCBI Taxonomy" id="2722791"/>
    <lineage>
        <taxon>Bacteria</taxon>
        <taxon>Pseudomonadati</taxon>
        <taxon>Pseudomonadota</taxon>
        <taxon>Alphaproteobacteria</taxon>
        <taxon>Sphingomonadales</taxon>
        <taxon>Sphingomonadaceae</taxon>
        <taxon>Sphingomonas</taxon>
    </lineage>
</organism>
<proteinExistence type="inferred from homology"/>
<dbReference type="PANTHER" id="PTHR22946">
    <property type="entry name" value="DIENELACTONE HYDROLASE DOMAIN-CONTAINING PROTEIN-RELATED"/>
    <property type="match status" value="1"/>
</dbReference>
<sequence length="387" mass="41524">MTDVVTKSFRGRDPVAEELSLSAEAEAALRQFSPERIVAYGVVQADMVELRGRVAQGEEWRRVCMDLAATALAPPESAVSPATPRTEANRLYRASAMIRMAQVMMIEDTDERRGIYEEAAELHARASEIAGGVERVLIDTPRGPVAGWYHRPRDVAPLGGVVVIGGVEGWAMDFAALGAALASRGVAAMVVDGPGQGETRLVHGHFLSRDWPSAYRAVVDELVDRVGNAPVGFVGNSLGGTVALRYAAIDARMAVVCDNGGPLDPGLARANSSFFRKMVAHCGRPSEDEAQAIWRTILPPRPDEPLPGALLVVHGAMDPLISTQDARTIFDRCVAADKRMVVFSDGDHCVYNHADDKNDLIADWVADRLEGARPGVGADALEQPDKG</sequence>
<dbReference type="Pfam" id="PF12697">
    <property type="entry name" value="Abhydrolase_6"/>
    <property type="match status" value="1"/>
</dbReference>
<dbReference type="InterPro" id="IPR050261">
    <property type="entry name" value="FrsA_esterase"/>
</dbReference>
<dbReference type="EMBL" id="JAAVJH010000023">
    <property type="protein sequence ID" value="NJR80597.1"/>
    <property type="molecule type" value="Genomic_DNA"/>
</dbReference>
<comment type="caution">
    <text evidence="3">The sequence shown here is derived from an EMBL/GenBank/DDBJ whole genome shotgun (WGS) entry which is preliminary data.</text>
</comment>
<dbReference type="RefSeq" id="WP_168136147.1">
    <property type="nucleotide sequence ID" value="NZ_JAAVJH010000023.1"/>
</dbReference>
<dbReference type="InterPro" id="IPR000073">
    <property type="entry name" value="AB_hydrolase_1"/>
</dbReference>
<feature type="domain" description="AB hydrolase-1" evidence="2">
    <location>
        <begin position="168"/>
        <end position="355"/>
    </location>
</feature>
<evidence type="ECO:0000259" key="2">
    <source>
        <dbReference type="Pfam" id="PF12697"/>
    </source>
</evidence>
<dbReference type="Gene3D" id="3.40.50.1820">
    <property type="entry name" value="alpha/beta hydrolase"/>
    <property type="match status" value="1"/>
</dbReference>
<dbReference type="PANTHER" id="PTHR22946:SF12">
    <property type="entry name" value="CONIDIAL PIGMENT BIOSYNTHESIS PROTEIN AYG1 (AFU_ORTHOLOGUE AFUA_2G17550)"/>
    <property type="match status" value="1"/>
</dbReference>
<evidence type="ECO:0000313" key="3">
    <source>
        <dbReference type="EMBL" id="NJR80597.1"/>
    </source>
</evidence>